<dbReference type="GO" id="GO:0000287">
    <property type="term" value="F:magnesium ion binding"/>
    <property type="evidence" value="ECO:0007669"/>
    <property type="project" value="UniProtKB-UniRule"/>
</dbReference>
<dbReference type="GO" id="GO:0004775">
    <property type="term" value="F:succinate-CoA ligase (ADP-forming) activity"/>
    <property type="evidence" value="ECO:0007669"/>
    <property type="project" value="UniProtKB-UniRule"/>
</dbReference>
<keyword evidence="3 10" id="KW-0436">Ligase</keyword>
<evidence type="ECO:0000256" key="9">
    <source>
        <dbReference type="ARBA" id="ARBA00060690"/>
    </source>
</evidence>
<dbReference type="InterPro" id="IPR016102">
    <property type="entry name" value="Succinyl-CoA_synth-like"/>
</dbReference>
<dbReference type="FunFam" id="3.30.470.20:FF:000002">
    <property type="entry name" value="Succinate--CoA ligase [ADP-forming] subunit beta"/>
    <property type="match status" value="1"/>
</dbReference>
<dbReference type="AlphaFoldDB" id="A0A3S0FT41"/>
<dbReference type="EC" id="6.2.1.5" evidence="10"/>
<dbReference type="OrthoDB" id="9802602at2"/>
<dbReference type="RefSeq" id="WP_126044350.1">
    <property type="nucleotide sequence ID" value="NZ_RXFM01000010.1"/>
</dbReference>
<feature type="binding site" evidence="10">
    <location>
        <position position="199"/>
    </location>
    <ligand>
        <name>Mg(2+)</name>
        <dbReference type="ChEBI" id="CHEBI:18420"/>
    </ligand>
</feature>
<comment type="cofactor">
    <cofactor evidence="10">
        <name>Mg(2+)</name>
        <dbReference type="ChEBI" id="CHEBI:18420"/>
    </cofactor>
    <text evidence="10">Binds 1 Mg(2+) ion per subunit.</text>
</comment>
<comment type="pathway">
    <text evidence="10">Carbohydrate metabolism; tricarboxylic acid cycle; succinate from succinyl-CoA (ligase route): step 1/1.</text>
</comment>
<dbReference type="PANTHER" id="PTHR11815">
    <property type="entry name" value="SUCCINYL-COA SYNTHETASE BETA CHAIN"/>
    <property type="match status" value="1"/>
</dbReference>
<dbReference type="PROSITE" id="PS01217">
    <property type="entry name" value="SUCCINYL_COA_LIG_3"/>
    <property type="match status" value="1"/>
</dbReference>
<keyword evidence="7 10" id="KW-0460">Magnesium</keyword>
<name>A0A3S0FT41_9RICK</name>
<feature type="binding site" evidence="10">
    <location>
        <begin position="321"/>
        <end position="323"/>
    </location>
    <ligand>
        <name>substrate</name>
        <note>ligand shared with subunit alpha</note>
    </ligand>
</feature>
<dbReference type="Pfam" id="PF00549">
    <property type="entry name" value="Ligase_CoA"/>
    <property type="match status" value="1"/>
</dbReference>
<evidence type="ECO:0000259" key="11">
    <source>
        <dbReference type="PROSITE" id="PS50975"/>
    </source>
</evidence>
<evidence type="ECO:0000313" key="13">
    <source>
        <dbReference type="Proteomes" id="UP000279470"/>
    </source>
</evidence>
<dbReference type="GO" id="GO:0004776">
    <property type="term" value="F:succinate-CoA ligase (GDP-forming) activity"/>
    <property type="evidence" value="ECO:0007669"/>
    <property type="project" value="TreeGrafter"/>
</dbReference>
<comment type="function">
    <text evidence="10">Succinyl-CoA synthetase functions in the citric acid cycle (TCA), coupling the hydrolysis of succinyl-CoA to the synthesis of either ATP or GTP and thus represents the only step of substrate-level phosphorylation in the TCA. The beta subunit provides nucleotide specificity of the enzyme and binds the substrate succinate, while the binding sites for coenzyme A and phosphate are found in the alpha subunit.</text>
</comment>
<evidence type="ECO:0000256" key="6">
    <source>
        <dbReference type="ARBA" id="ARBA00022840"/>
    </source>
</evidence>
<dbReference type="FunFam" id="3.30.1490.20:FF:000002">
    <property type="entry name" value="Succinate--CoA ligase [ADP-forming] subunit beta"/>
    <property type="match status" value="1"/>
</dbReference>
<protein>
    <recommendedName>
        <fullName evidence="10">Succinate--CoA ligase [ADP-forming] subunit beta</fullName>
        <ecNumber evidence="10">6.2.1.5</ecNumber>
    </recommendedName>
    <alternativeName>
        <fullName evidence="10">Succinyl-CoA synthetase subunit beta</fullName>
        <shortName evidence="10">SCS-beta</shortName>
    </alternativeName>
</protein>
<dbReference type="PIRSF" id="PIRSF001554">
    <property type="entry name" value="SucCS_beta"/>
    <property type="match status" value="1"/>
</dbReference>
<dbReference type="GO" id="GO:0005524">
    <property type="term" value="F:ATP binding"/>
    <property type="evidence" value="ECO:0007669"/>
    <property type="project" value="UniProtKB-UniRule"/>
</dbReference>
<dbReference type="Pfam" id="PF08442">
    <property type="entry name" value="ATP-grasp_2"/>
    <property type="match status" value="1"/>
</dbReference>
<dbReference type="GO" id="GO:0050074">
    <property type="term" value="F:malate-CoA ligase activity"/>
    <property type="evidence" value="ECO:0007669"/>
    <property type="project" value="UniProtKB-EC"/>
</dbReference>
<dbReference type="NCBIfam" id="NF001913">
    <property type="entry name" value="PRK00696.1"/>
    <property type="match status" value="1"/>
</dbReference>
<evidence type="ECO:0000313" key="12">
    <source>
        <dbReference type="EMBL" id="RST70952.1"/>
    </source>
</evidence>
<evidence type="ECO:0000256" key="10">
    <source>
        <dbReference type="HAMAP-Rule" id="MF_00558"/>
    </source>
</evidence>
<dbReference type="GO" id="GO:0006104">
    <property type="term" value="P:succinyl-CoA metabolic process"/>
    <property type="evidence" value="ECO:0007669"/>
    <property type="project" value="TreeGrafter"/>
</dbReference>
<feature type="binding site" evidence="10">
    <location>
        <begin position="53"/>
        <end position="55"/>
    </location>
    <ligand>
        <name>ATP</name>
        <dbReference type="ChEBI" id="CHEBI:30616"/>
    </ligand>
</feature>
<gene>
    <name evidence="10" type="primary">sucC</name>
    <name evidence="12" type="ORF">EIC27_01260</name>
</gene>
<comment type="catalytic activity">
    <reaction evidence="10">
        <text>succinate + ATP + CoA = succinyl-CoA + ADP + phosphate</text>
        <dbReference type="Rhea" id="RHEA:17661"/>
        <dbReference type="ChEBI" id="CHEBI:30031"/>
        <dbReference type="ChEBI" id="CHEBI:30616"/>
        <dbReference type="ChEBI" id="CHEBI:43474"/>
        <dbReference type="ChEBI" id="CHEBI:57287"/>
        <dbReference type="ChEBI" id="CHEBI:57292"/>
        <dbReference type="ChEBI" id="CHEBI:456216"/>
        <dbReference type="EC" id="6.2.1.5"/>
    </reaction>
</comment>
<proteinExistence type="inferred from homology"/>
<dbReference type="GO" id="GO:0042709">
    <property type="term" value="C:succinate-CoA ligase complex"/>
    <property type="evidence" value="ECO:0007669"/>
    <property type="project" value="TreeGrafter"/>
</dbReference>
<comment type="caution">
    <text evidence="12">The sequence shown here is derived from an EMBL/GenBank/DDBJ whole genome shotgun (WGS) entry which is preliminary data.</text>
</comment>
<dbReference type="GO" id="GO:0006099">
    <property type="term" value="P:tricarboxylic acid cycle"/>
    <property type="evidence" value="ECO:0007669"/>
    <property type="project" value="UniProtKB-UniRule"/>
</dbReference>
<sequence>MNIHEYQAKEILRKYGLELPEGLLATNADEAVDAASKIKSNVWVIKAQVHAGGRGKAGGVKLAKTLDEVRDYTSNMIGMKLITPQTGAEGKLVRKVYVEAGSNIKKEYYISVVLDRDNNCITIAASTEGGMEIEEVAKESPEKIITAQVDFTIGLQNFHIAKLGFGMGLDKVQLKSFAKVVRALYKSFVDTDASQIEINPLIETEDSKFIPLDAKFNFDYNALYRHPDIEAMRDIHEEDPQEVEAKKYDLSYVKMDGSIGCMVNGAGLAMATIDIIKLYGKEPANFLDVGGGATTEKVTEAFKIILSDSNVKGILVNIFGGIMKCDIIANGIVTAAKEVQINVPVVVRLEGTNAEMGKKILQESGLKLEAANDLEDAAKKIVNVVS</sequence>
<dbReference type="InterPro" id="IPR005811">
    <property type="entry name" value="SUCC_ACL_C"/>
</dbReference>
<dbReference type="Gene3D" id="3.40.50.261">
    <property type="entry name" value="Succinyl-CoA synthetase domains"/>
    <property type="match status" value="1"/>
</dbReference>
<feature type="binding site" evidence="10">
    <location>
        <position position="107"/>
    </location>
    <ligand>
        <name>ATP</name>
        <dbReference type="ChEBI" id="CHEBI:30616"/>
    </ligand>
</feature>
<dbReference type="SUPFAM" id="SSF56059">
    <property type="entry name" value="Glutathione synthetase ATP-binding domain-like"/>
    <property type="match status" value="1"/>
</dbReference>
<comment type="similarity">
    <text evidence="1 10">Belongs to the succinate/malate CoA ligase beta subunit family.</text>
</comment>
<feature type="binding site" evidence="10">
    <location>
        <position position="102"/>
    </location>
    <ligand>
        <name>ATP</name>
        <dbReference type="ChEBI" id="CHEBI:30616"/>
    </ligand>
</feature>
<dbReference type="NCBIfam" id="TIGR01016">
    <property type="entry name" value="sucCoAbeta"/>
    <property type="match status" value="1"/>
</dbReference>
<keyword evidence="2 10" id="KW-0816">Tricarboxylic acid cycle</keyword>
<comment type="catalytic activity">
    <reaction evidence="10">
        <text>GTP + succinate + CoA = succinyl-CoA + GDP + phosphate</text>
        <dbReference type="Rhea" id="RHEA:22120"/>
        <dbReference type="ChEBI" id="CHEBI:30031"/>
        <dbReference type="ChEBI" id="CHEBI:37565"/>
        <dbReference type="ChEBI" id="CHEBI:43474"/>
        <dbReference type="ChEBI" id="CHEBI:57287"/>
        <dbReference type="ChEBI" id="CHEBI:57292"/>
        <dbReference type="ChEBI" id="CHEBI:58189"/>
    </reaction>
</comment>
<keyword evidence="4 10" id="KW-0479">Metal-binding</keyword>
<feature type="binding site" evidence="10">
    <location>
        <position position="99"/>
    </location>
    <ligand>
        <name>ATP</name>
        <dbReference type="ChEBI" id="CHEBI:30616"/>
    </ligand>
</feature>
<dbReference type="Gene3D" id="3.30.470.20">
    <property type="entry name" value="ATP-grasp fold, B domain"/>
    <property type="match status" value="1"/>
</dbReference>
<reference evidence="13" key="1">
    <citation type="submission" date="2018-11" db="EMBL/GenBank/DDBJ databases">
        <title>Phylogenetic, genomic, and biogeographic characterization of a novel and ubiquitous marine invertebrate-associated Rickettsiales parasite, Candidatus Marinoinvertebrata rohwerii, gen. nov., sp. nov.</title>
        <authorList>
            <person name="Klinges J.G."/>
            <person name="Rosales S.M."/>
            <person name="Mcminds R."/>
            <person name="Shaver E.C."/>
            <person name="Shantz A."/>
            <person name="Peters E.C."/>
            <person name="Burkepile D.E."/>
            <person name="Silliman B.R."/>
            <person name="Vega Thurber R.L."/>
        </authorList>
    </citation>
    <scope>NUCLEOTIDE SEQUENCE [LARGE SCALE GENOMIC DNA]</scope>
    <source>
        <strain evidence="13">a_cerv_44</strain>
    </source>
</reference>
<comment type="catalytic activity">
    <reaction evidence="8">
        <text>(S)-malate + ATP + CoA = (S)-malyl-CoA + ADP + phosphate</text>
        <dbReference type="Rhea" id="RHEA:26193"/>
        <dbReference type="ChEBI" id="CHEBI:15589"/>
        <dbReference type="ChEBI" id="CHEBI:30616"/>
        <dbReference type="ChEBI" id="CHEBI:43474"/>
        <dbReference type="ChEBI" id="CHEBI:57287"/>
        <dbReference type="ChEBI" id="CHEBI:57317"/>
        <dbReference type="ChEBI" id="CHEBI:456216"/>
        <dbReference type="EC" id="6.2.1.9"/>
    </reaction>
</comment>
<dbReference type="InterPro" id="IPR017866">
    <property type="entry name" value="Succ-CoA_synthase_bsu_CS"/>
</dbReference>
<dbReference type="HAMAP" id="MF_00558">
    <property type="entry name" value="Succ_CoA_beta"/>
    <property type="match status" value="1"/>
</dbReference>
<feature type="binding site" evidence="10">
    <location>
        <position position="264"/>
    </location>
    <ligand>
        <name>substrate</name>
        <note>ligand shared with subunit alpha</note>
    </ligand>
</feature>
<dbReference type="PANTHER" id="PTHR11815:SF10">
    <property type="entry name" value="SUCCINATE--COA LIGASE [GDP-FORMING] SUBUNIT BETA, MITOCHONDRIAL"/>
    <property type="match status" value="1"/>
</dbReference>
<feature type="binding site" evidence="10">
    <location>
        <position position="213"/>
    </location>
    <ligand>
        <name>Mg(2+)</name>
        <dbReference type="ChEBI" id="CHEBI:18420"/>
    </ligand>
</feature>
<evidence type="ECO:0000256" key="3">
    <source>
        <dbReference type="ARBA" id="ARBA00022598"/>
    </source>
</evidence>
<evidence type="ECO:0000256" key="8">
    <source>
        <dbReference type="ARBA" id="ARBA00052241"/>
    </source>
</evidence>
<comment type="pathway">
    <text evidence="9">One-carbon metabolism; formaldehyde assimilation via serine pathway.</text>
</comment>
<feature type="binding site" evidence="10">
    <location>
        <position position="46"/>
    </location>
    <ligand>
        <name>ATP</name>
        <dbReference type="ChEBI" id="CHEBI:30616"/>
    </ligand>
</feature>
<dbReference type="Proteomes" id="UP000279470">
    <property type="component" value="Unassembled WGS sequence"/>
</dbReference>
<dbReference type="UniPathway" id="UPA00223">
    <property type="reaction ID" value="UER00999"/>
</dbReference>
<keyword evidence="6 10" id="KW-0067">ATP-binding</keyword>
<dbReference type="FunFam" id="3.40.50.261:FF:000001">
    <property type="entry name" value="Succinate--CoA ligase [ADP-forming] subunit beta"/>
    <property type="match status" value="1"/>
</dbReference>
<accession>A0A3S0FT41</accession>
<evidence type="ECO:0000256" key="2">
    <source>
        <dbReference type="ARBA" id="ARBA00022532"/>
    </source>
</evidence>
<dbReference type="EMBL" id="RXFM01000010">
    <property type="protein sequence ID" value="RST70952.1"/>
    <property type="molecule type" value="Genomic_DNA"/>
</dbReference>
<evidence type="ECO:0000256" key="1">
    <source>
        <dbReference type="ARBA" id="ARBA00009182"/>
    </source>
</evidence>
<dbReference type="InterPro" id="IPR013650">
    <property type="entry name" value="ATP-grasp_succ-CoA_synth-type"/>
</dbReference>
<comment type="subunit">
    <text evidence="10">Heterotetramer of two alpha and two beta subunits.</text>
</comment>
<organism evidence="12 13">
    <name type="scientific">Candidatus Aquarickettsia rohweri</name>
    <dbReference type="NCBI Taxonomy" id="2602574"/>
    <lineage>
        <taxon>Bacteria</taxon>
        <taxon>Pseudomonadati</taxon>
        <taxon>Pseudomonadota</taxon>
        <taxon>Alphaproteobacteria</taxon>
        <taxon>Rickettsiales</taxon>
        <taxon>Candidatus Midichloriaceae</taxon>
        <taxon>Candidatus Aquarickettsia</taxon>
    </lineage>
</organism>
<dbReference type="Gene3D" id="3.30.1490.20">
    <property type="entry name" value="ATP-grasp fold, A domain"/>
    <property type="match status" value="1"/>
</dbReference>
<dbReference type="InterPro" id="IPR013815">
    <property type="entry name" value="ATP_grasp_subdomain_1"/>
</dbReference>
<dbReference type="InterPro" id="IPR005809">
    <property type="entry name" value="Succ_CoA_ligase-like_bsu"/>
</dbReference>
<dbReference type="InterPro" id="IPR011761">
    <property type="entry name" value="ATP-grasp"/>
</dbReference>
<feature type="domain" description="ATP-grasp" evidence="11">
    <location>
        <begin position="9"/>
        <end position="229"/>
    </location>
</feature>
<evidence type="ECO:0000256" key="5">
    <source>
        <dbReference type="ARBA" id="ARBA00022741"/>
    </source>
</evidence>
<dbReference type="PROSITE" id="PS50975">
    <property type="entry name" value="ATP_GRASP"/>
    <property type="match status" value="1"/>
</dbReference>
<evidence type="ECO:0000256" key="7">
    <source>
        <dbReference type="ARBA" id="ARBA00022842"/>
    </source>
</evidence>
<evidence type="ECO:0000256" key="4">
    <source>
        <dbReference type="ARBA" id="ARBA00022723"/>
    </source>
</evidence>
<keyword evidence="13" id="KW-1185">Reference proteome</keyword>
<keyword evidence="5 10" id="KW-0547">Nucleotide-binding</keyword>
<dbReference type="SUPFAM" id="SSF52210">
    <property type="entry name" value="Succinyl-CoA synthetase domains"/>
    <property type="match status" value="1"/>
</dbReference>